<proteinExistence type="predicted"/>
<reference evidence="2" key="1">
    <citation type="journal article" date="2014" name="Front. Microbiol.">
        <title>High frequency of phylogenetically diverse reductive dehalogenase-homologous genes in deep subseafloor sedimentary metagenomes.</title>
        <authorList>
            <person name="Kawai M."/>
            <person name="Futagami T."/>
            <person name="Toyoda A."/>
            <person name="Takaki Y."/>
            <person name="Nishi S."/>
            <person name="Hori S."/>
            <person name="Arai W."/>
            <person name="Tsubouchi T."/>
            <person name="Morono Y."/>
            <person name="Uchiyama I."/>
            <person name="Ito T."/>
            <person name="Fujiyama A."/>
            <person name="Inagaki F."/>
            <person name="Takami H."/>
        </authorList>
    </citation>
    <scope>NUCLEOTIDE SEQUENCE</scope>
    <source>
        <strain evidence="2">Expedition CK06-06</strain>
    </source>
</reference>
<feature type="transmembrane region" description="Helical" evidence="1">
    <location>
        <begin position="221"/>
        <end position="238"/>
    </location>
</feature>
<keyword evidence="1" id="KW-1133">Transmembrane helix</keyword>
<name>X1IXR5_9ZZZZ</name>
<dbReference type="EMBL" id="BARU01034232">
    <property type="protein sequence ID" value="GAH62348.1"/>
    <property type="molecule type" value="Genomic_DNA"/>
</dbReference>
<protein>
    <submittedName>
        <fullName evidence="2">Uncharacterized protein</fullName>
    </submittedName>
</protein>
<evidence type="ECO:0000256" key="1">
    <source>
        <dbReference type="SAM" id="Phobius"/>
    </source>
</evidence>
<sequence>AEPTWMHTRLHSDNIPNPNYYGFVNAEYDELALLQGTQFDSKERQESIWRMQELLAEDCPLVVLYFRQSPSVYRNDKLTGWIEHFGEGMDHMWNYINLRPIVEMKSMSVSIVNIPPPECEIGEAFTLGITYTGPEGPVTTASVSAMLTGDPTPYVLEHAGSGKYDCIFSTSNWHEGDYTIRVEAKAKGFTSELTTFALKSVVPFVEEPEEPGFWETQGSTVTGAVIVIAVIAIAAVWYKRKPEQ</sequence>
<comment type="caution">
    <text evidence="2">The sequence shown here is derived from an EMBL/GenBank/DDBJ whole genome shotgun (WGS) entry which is preliminary data.</text>
</comment>
<dbReference type="Gene3D" id="3.40.190.10">
    <property type="entry name" value="Periplasmic binding protein-like II"/>
    <property type="match status" value="1"/>
</dbReference>
<keyword evidence="1" id="KW-0472">Membrane</keyword>
<dbReference type="SUPFAM" id="SSF53850">
    <property type="entry name" value="Periplasmic binding protein-like II"/>
    <property type="match status" value="1"/>
</dbReference>
<organism evidence="2">
    <name type="scientific">marine sediment metagenome</name>
    <dbReference type="NCBI Taxonomy" id="412755"/>
    <lineage>
        <taxon>unclassified sequences</taxon>
        <taxon>metagenomes</taxon>
        <taxon>ecological metagenomes</taxon>
    </lineage>
</organism>
<feature type="non-terminal residue" evidence="2">
    <location>
        <position position="1"/>
    </location>
</feature>
<gene>
    <name evidence="2" type="ORF">S03H2_53762</name>
</gene>
<evidence type="ECO:0000313" key="2">
    <source>
        <dbReference type="EMBL" id="GAH62348.1"/>
    </source>
</evidence>
<dbReference type="AlphaFoldDB" id="X1IXR5"/>
<keyword evidence="1" id="KW-0812">Transmembrane</keyword>
<dbReference type="Gene3D" id="3.10.105.10">
    <property type="entry name" value="Dipeptide-binding Protein, Domain 3"/>
    <property type="match status" value="1"/>
</dbReference>
<accession>X1IXR5</accession>